<protein>
    <submittedName>
        <fullName evidence="2">CGNR zinc finger domain-containing protein</fullName>
    </submittedName>
</protein>
<accession>A0ABV9HLU6</accession>
<dbReference type="SUPFAM" id="SSF160904">
    <property type="entry name" value="Jann2411-like"/>
    <property type="match status" value="1"/>
</dbReference>
<name>A0ABV9HLU6_9MICO</name>
<feature type="domain" description="Zinc finger CGNR" evidence="1">
    <location>
        <begin position="125"/>
        <end position="167"/>
    </location>
</feature>
<dbReference type="InterPro" id="IPR023286">
    <property type="entry name" value="ABATE_dom_sf"/>
</dbReference>
<dbReference type="RefSeq" id="WP_377138947.1">
    <property type="nucleotide sequence ID" value="NZ_JBHSFI010000006.1"/>
</dbReference>
<evidence type="ECO:0000259" key="1">
    <source>
        <dbReference type="Pfam" id="PF11706"/>
    </source>
</evidence>
<proteinExistence type="predicted"/>
<dbReference type="PANTHER" id="PTHR35525:SF3">
    <property type="entry name" value="BLL6575 PROTEIN"/>
    <property type="match status" value="1"/>
</dbReference>
<dbReference type="Pfam" id="PF11706">
    <property type="entry name" value="zf-CGNR"/>
    <property type="match status" value="1"/>
</dbReference>
<evidence type="ECO:0000313" key="3">
    <source>
        <dbReference type="Proteomes" id="UP001596011"/>
    </source>
</evidence>
<dbReference type="PANTHER" id="PTHR35525">
    <property type="entry name" value="BLL6575 PROTEIN"/>
    <property type="match status" value="1"/>
</dbReference>
<keyword evidence="3" id="KW-1185">Reference proteome</keyword>
<dbReference type="Pfam" id="PF07336">
    <property type="entry name" value="ABATE"/>
    <property type="match status" value="1"/>
</dbReference>
<evidence type="ECO:0000313" key="2">
    <source>
        <dbReference type="EMBL" id="MFC4630762.1"/>
    </source>
</evidence>
<reference evidence="3" key="1">
    <citation type="journal article" date="2019" name="Int. J. Syst. Evol. Microbiol.">
        <title>The Global Catalogue of Microorganisms (GCM) 10K type strain sequencing project: providing services to taxonomists for standard genome sequencing and annotation.</title>
        <authorList>
            <consortium name="The Broad Institute Genomics Platform"/>
            <consortium name="The Broad Institute Genome Sequencing Center for Infectious Disease"/>
            <person name="Wu L."/>
            <person name="Ma J."/>
        </authorList>
    </citation>
    <scope>NUCLEOTIDE SEQUENCE [LARGE SCALE GENOMIC DNA]</scope>
    <source>
        <strain evidence="3">CCUG 42722</strain>
    </source>
</reference>
<dbReference type="InterPro" id="IPR021005">
    <property type="entry name" value="Znf_CGNR"/>
</dbReference>
<gene>
    <name evidence="2" type="ORF">ACFO6V_21125</name>
</gene>
<dbReference type="Gene3D" id="1.10.3300.10">
    <property type="entry name" value="Jann2411-like domain"/>
    <property type="match status" value="1"/>
</dbReference>
<dbReference type="InterPro" id="IPR010852">
    <property type="entry name" value="ABATE"/>
</dbReference>
<dbReference type="EMBL" id="JBHSFI010000006">
    <property type="protein sequence ID" value="MFC4630762.1"/>
    <property type="molecule type" value="Genomic_DNA"/>
</dbReference>
<organism evidence="2 3">
    <name type="scientific">Promicromonospora alba</name>
    <dbReference type="NCBI Taxonomy" id="1616110"/>
    <lineage>
        <taxon>Bacteria</taxon>
        <taxon>Bacillati</taxon>
        <taxon>Actinomycetota</taxon>
        <taxon>Actinomycetes</taxon>
        <taxon>Micrococcales</taxon>
        <taxon>Promicromonosporaceae</taxon>
        <taxon>Promicromonospora</taxon>
    </lineage>
</organism>
<comment type="caution">
    <text evidence="2">The sequence shown here is derived from an EMBL/GenBank/DDBJ whole genome shotgun (WGS) entry which is preliminary data.</text>
</comment>
<sequence length="184" mass="20567">MLERLLVGETISLDLVNTEWIADGDQVDFLAAEGAPELWLREYGFDPGEEDVDALRASRTAIRSLLDSPGTDADARMNAVLSHGRESITVTAGRPTTTPSVDPGWGAAWLTARAFTELLATHPDRIRQCAHPDCVLYFYDTSKNGRRRWHSMETCGNRTKSARHYRRYVSDEKAKQRAESEGAK</sequence>
<dbReference type="Proteomes" id="UP001596011">
    <property type="component" value="Unassembled WGS sequence"/>
</dbReference>